<protein>
    <submittedName>
        <fullName evidence="1">Uncharacterized protein</fullName>
    </submittedName>
</protein>
<evidence type="ECO:0000313" key="1">
    <source>
        <dbReference type="EMBL" id="QGJ95030.1"/>
    </source>
</evidence>
<dbReference type="KEGG" id="vg:64766877"/>
<dbReference type="RefSeq" id="YP_010059645.1">
    <property type="nucleotide sequence ID" value="NC_054726.1"/>
</dbReference>
<organism evidence="1 2">
    <name type="scientific">Gordonia phage Stormageddon</name>
    <dbReference type="NCBI Taxonomy" id="2656541"/>
    <lineage>
        <taxon>Viruses</taxon>
        <taxon>Duplodnaviria</taxon>
        <taxon>Heunggongvirae</taxon>
        <taxon>Uroviricota</taxon>
        <taxon>Caudoviricetes</taxon>
        <taxon>Stormageddonvirus</taxon>
        <taxon>Stormageddonvirus Stormageddon</taxon>
    </lineage>
</organism>
<dbReference type="Proteomes" id="UP000423065">
    <property type="component" value="Segment"/>
</dbReference>
<gene>
    <name evidence="1" type="primary">170</name>
    <name evidence="1" type="ORF">SEA_STORMAGEDDON_170</name>
</gene>
<evidence type="ECO:0000313" key="2">
    <source>
        <dbReference type="Proteomes" id="UP000423065"/>
    </source>
</evidence>
<keyword evidence="2" id="KW-1185">Reference proteome</keyword>
<proteinExistence type="predicted"/>
<reference evidence="1 2" key="1">
    <citation type="submission" date="2019-10" db="EMBL/GenBank/DDBJ databases">
        <authorList>
            <person name="Garlena R.A."/>
            <person name="Russell D.A."/>
            <person name="Pope W.H."/>
            <person name="Jacobs-Sera D."/>
            <person name="Hatfull G.F."/>
        </authorList>
    </citation>
    <scope>NUCLEOTIDE SEQUENCE [LARGE SCALE GENOMIC DNA]</scope>
</reference>
<dbReference type="EMBL" id="MN586040">
    <property type="protein sequence ID" value="QGJ95030.1"/>
    <property type="molecule type" value="Genomic_DNA"/>
</dbReference>
<sequence length="64" mass="7273">MTRDEVVAAAERGAAVIYRPHPDAKPEEGIVMRCNDRYAFVLFRGDTTAKATPFDLLEPMFRKM</sequence>
<dbReference type="GeneID" id="64766877"/>
<name>A0A649VR85_9CAUD</name>
<accession>A0A649VR85</accession>